<protein>
    <submittedName>
        <fullName evidence="3">Uncharacterized protein</fullName>
    </submittedName>
</protein>
<accession>A0A2V3IXR3</accession>
<keyword evidence="1" id="KW-0175">Coiled coil</keyword>
<feature type="compositionally biased region" description="Polar residues" evidence="2">
    <location>
        <begin position="181"/>
        <end position="210"/>
    </location>
</feature>
<feature type="region of interest" description="Disordered" evidence="2">
    <location>
        <begin position="163"/>
        <end position="210"/>
    </location>
</feature>
<proteinExistence type="predicted"/>
<evidence type="ECO:0000313" key="3">
    <source>
        <dbReference type="EMBL" id="PXF46853.1"/>
    </source>
</evidence>
<dbReference type="Proteomes" id="UP000247409">
    <property type="component" value="Unassembled WGS sequence"/>
</dbReference>
<gene>
    <name evidence="3" type="ORF">BWQ96_03382</name>
</gene>
<dbReference type="EMBL" id="NBIV01000032">
    <property type="protein sequence ID" value="PXF46853.1"/>
    <property type="molecule type" value="Genomic_DNA"/>
</dbReference>
<feature type="coiled-coil region" evidence="1">
    <location>
        <begin position="54"/>
        <end position="81"/>
    </location>
</feature>
<evidence type="ECO:0000313" key="4">
    <source>
        <dbReference type="Proteomes" id="UP000247409"/>
    </source>
</evidence>
<evidence type="ECO:0000256" key="1">
    <source>
        <dbReference type="SAM" id="Coils"/>
    </source>
</evidence>
<dbReference type="AlphaFoldDB" id="A0A2V3IXR3"/>
<reference evidence="3 4" key="1">
    <citation type="journal article" date="2018" name="Mol. Biol. Evol.">
        <title>Analysis of the draft genome of the red seaweed Gracilariopsis chorda provides insights into genome size evolution in Rhodophyta.</title>
        <authorList>
            <person name="Lee J."/>
            <person name="Yang E.C."/>
            <person name="Graf L."/>
            <person name="Yang J.H."/>
            <person name="Qiu H."/>
            <person name="Zel Zion U."/>
            <person name="Chan C.X."/>
            <person name="Stephens T.G."/>
            <person name="Weber A.P.M."/>
            <person name="Boo G.H."/>
            <person name="Boo S.M."/>
            <person name="Kim K.M."/>
            <person name="Shin Y."/>
            <person name="Jung M."/>
            <person name="Lee S.J."/>
            <person name="Yim H.S."/>
            <person name="Lee J.H."/>
            <person name="Bhattacharya D."/>
            <person name="Yoon H.S."/>
        </authorList>
    </citation>
    <scope>NUCLEOTIDE SEQUENCE [LARGE SCALE GENOMIC DNA]</scope>
    <source>
        <strain evidence="3 4">SKKU-2015</strain>
        <tissue evidence="3">Whole body</tissue>
    </source>
</reference>
<keyword evidence="4" id="KW-1185">Reference proteome</keyword>
<name>A0A2V3IXR3_9FLOR</name>
<comment type="caution">
    <text evidence="3">The sequence shown here is derived from an EMBL/GenBank/DDBJ whole genome shotgun (WGS) entry which is preliminary data.</text>
</comment>
<organism evidence="3 4">
    <name type="scientific">Gracilariopsis chorda</name>
    <dbReference type="NCBI Taxonomy" id="448386"/>
    <lineage>
        <taxon>Eukaryota</taxon>
        <taxon>Rhodophyta</taxon>
        <taxon>Florideophyceae</taxon>
        <taxon>Rhodymeniophycidae</taxon>
        <taxon>Gracilariales</taxon>
        <taxon>Gracilariaceae</taxon>
        <taxon>Gracilariopsis</taxon>
    </lineage>
</organism>
<sequence>MTRLGPAQSLTTCTSAGFFSVNIEPDSVSALHHVHRNSVVSVEPDLFTDRTHLSAELYRAYRKLNDRCAELEVQVSDIITQAQNRAMEWVAGAKRYVSSQIAASHQFNEIISQVRRGAEIGLGNADIVFAGKDETDVIMGVVPSLVVDASGVKGLLGKDHVIPADTGADGTGVPSLDGRNGDTQKQGTWCPSANDQIKQMNNSLSSATYR</sequence>
<evidence type="ECO:0000256" key="2">
    <source>
        <dbReference type="SAM" id="MobiDB-lite"/>
    </source>
</evidence>